<keyword evidence="1" id="KW-0812">Transmembrane</keyword>
<keyword evidence="1" id="KW-0472">Membrane</keyword>
<sequence length="281" mass="29730">MSAPGSLTGGLAGRYPMLTEPVHDVATTQSLIAALQATMQPAAANKRGVVVIPGARKGAPVTRKLADEPSPLALHTRHGIVMGAVVIIVFVSMLTMSPLSARGSSPLFQSVIQWVQSQQLAWNLDGHVMSMTQNQDQADTTGNMPVPPPMNLPKSQYVALARQAAINAGIPPDYFVRQINAESGFNPYAVSPSGAVGIAQFMPSTAAGMGVNPYDPVSALNGAARYMANYYHQYGNDYAKALAAYNAGSGTVDNAIRLGGAAWMNYIPPETRNYINRIMGI</sequence>
<gene>
    <name evidence="3" type="ORF">EPA93_28675</name>
</gene>
<evidence type="ECO:0000256" key="1">
    <source>
        <dbReference type="SAM" id="Phobius"/>
    </source>
</evidence>
<evidence type="ECO:0000313" key="3">
    <source>
        <dbReference type="EMBL" id="QBD83619.1"/>
    </source>
</evidence>
<evidence type="ECO:0000259" key="2">
    <source>
        <dbReference type="Pfam" id="PF01464"/>
    </source>
</evidence>
<dbReference type="OrthoDB" id="9815002at2"/>
<dbReference type="InterPro" id="IPR008258">
    <property type="entry name" value="Transglycosylase_SLT_dom_1"/>
</dbReference>
<proteinExistence type="predicted"/>
<protein>
    <submittedName>
        <fullName evidence="3">Lytic transglycosylase domain-containing protein</fullName>
    </submittedName>
</protein>
<dbReference type="PANTHER" id="PTHR37423:SF2">
    <property type="entry name" value="MEMBRANE-BOUND LYTIC MUREIN TRANSGLYCOSYLASE C"/>
    <property type="match status" value="1"/>
</dbReference>
<dbReference type="Pfam" id="PF01464">
    <property type="entry name" value="SLT"/>
    <property type="match status" value="1"/>
</dbReference>
<name>A0A4P6K5P9_KTERU</name>
<evidence type="ECO:0000313" key="4">
    <source>
        <dbReference type="Proteomes" id="UP000290365"/>
    </source>
</evidence>
<feature type="domain" description="Transglycosylase SLT" evidence="2">
    <location>
        <begin position="161"/>
        <end position="258"/>
    </location>
</feature>
<dbReference type="InterPro" id="IPR023346">
    <property type="entry name" value="Lysozyme-like_dom_sf"/>
</dbReference>
<dbReference type="SUPFAM" id="SSF53955">
    <property type="entry name" value="Lysozyme-like"/>
    <property type="match status" value="1"/>
</dbReference>
<dbReference type="KEGG" id="kbs:EPA93_28675"/>
<dbReference type="Proteomes" id="UP000290365">
    <property type="component" value="Chromosome"/>
</dbReference>
<accession>A0A4P6K5P9</accession>
<dbReference type="AlphaFoldDB" id="A0A4P6K5P9"/>
<keyword evidence="4" id="KW-1185">Reference proteome</keyword>
<keyword evidence="1" id="KW-1133">Transmembrane helix</keyword>
<organism evidence="3 4">
    <name type="scientific">Ktedonosporobacter rubrisoli</name>
    <dbReference type="NCBI Taxonomy" id="2509675"/>
    <lineage>
        <taxon>Bacteria</taxon>
        <taxon>Bacillati</taxon>
        <taxon>Chloroflexota</taxon>
        <taxon>Ktedonobacteria</taxon>
        <taxon>Ktedonobacterales</taxon>
        <taxon>Ktedonosporobacteraceae</taxon>
        <taxon>Ktedonosporobacter</taxon>
    </lineage>
</organism>
<dbReference type="EMBL" id="CP035758">
    <property type="protein sequence ID" value="QBD83619.1"/>
    <property type="molecule type" value="Genomic_DNA"/>
</dbReference>
<dbReference type="Gene3D" id="1.10.530.10">
    <property type="match status" value="1"/>
</dbReference>
<dbReference type="PANTHER" id="PTHR37423">
    <property type="entry name" value="SOLUBLE LYTIC MUREIN TRANSGLYCOSYLASE-RELATED"/>
    <property type="match status" value="1"/>
</dbReference>
<reference evidence="3 4" key="1">
    <citation type="submission" date="2019-01" db="EMBL/GenBank/DDBJ databases">
        <title>Ktedonosporobacter rubrisoli SCAWS-G2.</title>
        <authorList>
            <person name="Huang Y."/>
            <person name="Yan B."/>
        </authorList>
    </citation>
    <scope>NUCLEOTIDE SEQUENCE [LARGE SCALE GENOMIC DNA]</scope>
    <source>
        <strain evidence="3 4">SCAWS-G2</strain>
    </source>
</reference>
<feature type="transmembrane region" description="Helical" evidence="1">
    <location>
        <begin position="79"/>
        <end position="99"/>
    </location>
</feature>